<name>A0A0G1VRQ3_9BACT</name>
<evidence type="ECO:0000256" key="3">
    <source>
        <dbReference type="ARBA" id="ARBA00023054"/>
    </source>
</evidence>
<organism evidence="4 5">
    <name type="scientific">Candidatus Gottesmanbacteria bacterium GW2011_GWA1_47_8</name>
    <dbReference type="NCBI Taxonomy" id="1618438"/>
    <lineage>
        <taxon>Bacteria</taxon>
        <taxon>Candidatus Gottesmaniibacteriota</taxon>
    </lineage>
</organism>
<gene>
    <name evidence="4" type="ORF">UY08_C0007G0006</name>
</gene>
<dbReference type="Gene3D" id="2.40.420.20">
    <property type="match status" value="1"/>
</dbReference>
<comment type="caution">
    <text evidence="4">The sequence shown here is derived from an EMBL/GenBank/DDBJ whole genome shotgun (WGS) entry which is preliminary data.</text>
</comment>
<evidence type="ECO:0000256" key="1">
    <source>
        <dbReference type="ARBA" id="ARBA00004196"/>
    </source>
</evidence>
<evidence type="ECO:0000256" key="2">
    <source>
        <dbReference type="ARBA" id="ARBA00009477"/>
    </source>
</evidence>
<dbReference type="Gene3D" id="2.40.50.100">
    <property type="match status" value="1"/>
</dbReference>
<dbReference type="NCBIfam" id="TIGR01730">
    <property type="entry name" value="RND_mfp"/>
    <property type="match status" value="1"/>
</dbReference>
<dbReference type="Proteomes" id="UP000034212">
    <property type="component" value="Unassembled WGS sequence"/>
</dbReference>
<dbReference type="PANTHER" id="PTHR32347">
    <property type="entry name" value="EFFLUX SYSTEM COMPONENT YKNX-RELATED"/>
    <property type="match status" value="1"/>
</dbReference>
<dbReference type="Gene3D" id="2.40.30.170">
    <property type="match status" value="1"/>
</dbReference>
<sequence length="336" mass="37290">MKAFFRTWWKFTLMLSILAGIVANHLITSRNEASIASYQVKRQDLTQTLTLTGTVNADQDAILKFQTGGRLAWIGVKAGDTVRAYQGLASLDQRDVENTLKQQLNLYMKTRWDFEQLKEDNASKIIDDRLKRILEKSQFDLNNSVLSVELRALAVEYATLVSPVSGIVTRVDMPVAGVNINASQAIEVVNPESMYVSVLADQTEVGQLQKGMKADVIFDAYPSEHIGGMITSVAFTPKAGETSTVYEAKLTLTATNDTYKYRLGMTSDVNFVTSEKKDVLAIPTSFVKEEKDKKYVFKSVGAKKEKITVQVGQESDDLIQIVSGLTQGDVIYDTSR</sequence>
<dbReference type="PANTHER" id="PTHR32347:SF14">
    <property type="entry name" value="EFFLUX SYSTEM COMPONENT YKNX-RELATED"/>
    <property type="match status" value="1"/>
</dbReference>
<evidence type="ECO:0000313" key="4">
    <source>
        <dbReference type="EMBL" id="KKU80868.1"/>
    </source>
</evidence>
<evidence type="ECO:0000313" key="5">
    <source>
        <dbReference type="Proteomes" id="UP000034212"/>
    </source>
</evidence>
<dbReference type="GO" id="GO:0022857">
    <property type="term" value="F:transmembrane transporter activity"/>
    <property type="evidence" value="ECO:0007669"/>
    <property type="project" value="InterPro"/>
</dbReference>
<comment type="subcellular location">
    <subcellularLocation>
        <location evidence="1">Cell envelope</location>
    </subcellularLocation>
</comment>
<comment type="similarity">
    <text evidence="2">Belongs to the membrane fusion protein (MFP) (TC 8.A.1) family.</text>
</comment>
<dbReference type="InterPro" id="IPR006143">
    <property type="entry name" value="RND_pump_MFP"/>
</dbReference>
<reference evidence="4 5" key="1">
    <citation type="journal article" date="2015" name="Nature">
        <title>rRNA introns, odd ribosomes, and small enigmatic genomes across a large radiation of phyla.</title>
        <authorList>
            <person name="Brown C.T."/>
            <person name="Hug L.A."/>
            <person name="Thomas B.C."/>
            <person name="Sharon I."/>
            <person name="Castelle C.J."/>
            <person name="Singh A."/>
            <person name="Wilkins M.J."/>
            <person name="Williams K.H."/>
            <person name="Banfield J.F."/>
        </authorList>
    </citation>
    <scope>NUCLEOTIDE SEQUENCE [LARGE SCALE GENOMIC DNA]</scope>
</reference>
<dbReference type="GO" id="GO:0030313">
    <property type="term" value="C:cell envelope"/>
    <property type="evidence" value="ECO:0007669"/>
    <property type="project" value="UniProtKB-SubCell"/>
</dbReference>
<dbReference type="PATRIC" id="fig|1618438.3.peg.172"/>
<dbReference type="InterPro" id="IPR050465">
    <property type="entry name" value="UPF0194_transport"/>
</dbReference>
<dbReference type="AlphaFoldDB" id="A0A0G1VRQ3"/>
<dbReference type="GO" id="GO:0016020">
    <property type="term" value="C:membrane"/>
    <property type="evidence" value="ECO:0007669"/>
    <property type="project" value="InterPro"/>
</dbReference>
<dbReference type="SUPFAM" id="SSF111369">
    <property type="entry name" value="HlyD-like secretion proteins"/>
    <property type="match status" value="1"/>
</dbReference>
<accession>A0A0G1VRQ3</accession>
<protein>
    <submittedName>
        <fullName evidence="4">Efflux transporter, RND family, MFP subunit</fullName>
    </submittedName>
</protein>
<proteinExistence type="inferred from homology"/>
<dbReference type="EMBL" id="LCOQ01000007">
    <property type="protein sequence ID" value="KKU80868.1"/>
    <property type="molecule type" value="Genomic_DNA"/>
</dbReference>
<keyword evidence="3" id="KW-0175">Coiled coil</keyword>